<dbReference type="SUPFAM" id="SSF47203">
    <property type="entry name" value="Acyl-CoA dehydrogenase C-terminal domain-like"/>
    <property type="match status" value="1"/>
</dbReference>
<dbReference type="InterPro" id="IPR046373">
    <property type="entry name" value="Acyl-CoA_Oxase/DH_mid-dom_sf"/>
</dbReference>
<proteinExistence type="inferred from homology"/>
<evidence type="ECO:0000313" key="11">
    <source>
        <dbReference type="Proteomes" id="UP000501727"/>
    </source>
</evidence>
<reference evidence="11" key="2">
    <citation type="submission" date="2020-03" db="EMBL/GenBank/DDBJ databases">
        <title>Complete Genome Sequence of Adlercreutzia sp. strain 8CFCBH1 Producing Equol, Isolated from Healthy Japanese Feces.</title>
        <authorList>
            <person name="Ogata Y."/>
            <person name="Sakamoto M."/>
            <person name="Ohkuma M."/>
            <person name="Hattori M."/>
            <person name="Suda W."/>
        </authorList>
    </citation>
    <scope>NUCLEOTIDE SEQUENCE [LARGE SCALE GENOMIC DNA]</scope>
    <source>
        <strain evidence="11">8CFCBH1</strain>
    </source>
</reference>
<keyword evidence="11" id="KW-1185">Reference proteome</keyword>
<evidence type="ECO:0000256" key="4">
    <source>
        <dbReference type="ARBA" id="ARBA00022827"/>
    </source>
</evidence>
<evidence type="ECO:0000256" key="5">
    <source>
        <dbReference type="ARBA" id="ARBA00023002"/>
    </source>
</evidence>
<dbReference type="PANTHER" id="PTHR43884:SF19">
    <property type="entry name" value="ACYL-COA DEHYDROGENASE FADE4-RELATED"/>
    <property type="match status" value="1"/>
</dbReference>
<accession>A0A6F8SMP0</accession>
<evidence type="ECO:0000256" key="1">
    <source>
        <dbReference type="ARBA" id="ARBA00001974"/>
    </source>
</evidence>
<dbReference type="InterPro" id="IPR013786">
    <property type="entry name" value="AcylCoA_DH/ox_N"/>
</dbReference>
<dbReference type="InterPro" id="IPR037069">
    <property type="entry name" value="AcylCoA_DH/ox_N_sf"/>
</dbReference>
<dbReference type="InterPro" id="IPR009075">
    <property type="entry name" value="AcylCo_DH/oxidase_C"/>
</dbReference>
<name>A0A6F8SMP0_9ACTN</name>
<dbReference type="InterPro" id="IPR036250">
    <property type="entry name" value="AcylCo_DH-like_C"/>
</dbReference>
<dbReference type="AlphaFoldDB" id="A0A6F8SMP0"/>
<evidence type="ECO:0000259" key="7">
    <source>
        <dbReference type="Pfam" id="PF00441"/>
    </source>
</evidence>
<dbReference type="Pfam" id="PF00441">
    <property type="entry name" value="Acyl-CoA_dh_1"/>
    <property type="match status" value="1"/>
</dbReference>
<evidence type="ECO:0000259" key="8">
    <source>
        <dbReference type="Pfam" id="PF02770"/>
    </source>
</evidence>
<dbReference type="Pfam" id="PF02770">
    <property type="entry name" value="Acyl-CoA_dh_M"/>
    <property type="match status" value="1"/>
</dbReference>
<dbReference type="Pfam" id="PF02771">
    <property type="entry name" value="Acyl-CoA_dh_N"/>
    <property type="match status" value="1"/>
</dbReference>
<protein>
    <submittedName>
        <fullName evidence="10">Acyl-CoA dehydrogenase</fullName>
    </submittedName>
</protein>
<dbReference type="Gene3D" id="2.40.110.10">
    <property type="entry name" value="Butyryl-CoA Dehydrogenase, subunit A, domain 2"/>
    <property type="match status" value="1"/>
</dbReference>
<comment type="similarity">
    <text evidence="2 6">Belongs to the acyl-CoA dehydrogenase family.</text>
</comment>
<dbReference type="PANTHER" id="PTHR43884">
    <property type="entry name" value="ACYL-COA DEHYDROGENASE"/>
    <property type="match status" value="1"/>
</dbReference>
<dbReference type="InterPro" id="IPR009100">
    <property type="entry name" value="AcylCoA_DH/oxidase_NM_dom_sf"/>
</dbReference>
<dbReference type="CDD" id="cd00567">
    <property type="entry name" value="ACAD"/>
    <property type="match status" value="1"/>
</dbReference>
<dbReference type="FunFam" id="1.20.140.10:FF:000001">
    <property type="entry name" value="Acyl-CoA dehydrogenase"/>
    <property type="match status" value="1"/>
</dbReference>
<keyword evidence="4 6" id="KW-0274">FAD</keyword>
<feature type="domain" description="Acyl-CoA dehydrogenase/oxidase N-terminal" evidence="9">
    <location>
        <begin position="7"/>
        <end position="109"/>
    </location>
</feature>
<dbReference type="GO" id="GO:0005886">
    <property type="term" value="C:plasma membrane"/>
    <property type="evidence" value="ECO:0007669"/>
    <property type="project" value="TreeGrafter"/>
</dbReference>
<evidence type="ECO:0000256" key="2">
    <source>
        <dbReference type="ARBA" id="ARBA00009347"/>
    </source>
</evidence>
<keyword evidence="3 6" id="KW-0285">Flavoprotein</keyword>
<reference evidence="11" key="1">
    <citation type="journal article" date="2020" name="Microbiol. Resour. Announc.">
        <title>Complete Genome Sequence of Adlercreutzia sp. Strain 8CFCBH1, a Potent Producer of Equol, Isolated from Healthy Japanese Feces.</title>
        <authorList>
            <person name="Ogata Y."/>
            <person name="Sakamoto M."/>
            <person name="Ohkuma M."/>
            <person name="Hattori M."/>
            <person name="Suda W."/>
        </authorList>
    </citation>
    <scope>NUCLEOTIDE SEQUENCE [LARGE SCALE GENOMIC DNA]</scope>
    <source>
        <strain evidence="11">8CFCBH1</strain>
    </source>
</reference>
<sequence length="386" mass="43524">MYEFSPTDEQELLMEAADQFMDSCGFDEEYFKRCYDEHRVPEEYYAALKESPFGTLGLPEQFGGVPVDQVTMMLVQERFFRRNFPFNTPVLQIKDAQEFGSEEQLRKVTEALKTKAMAFSLGISEPGAGSDSTCIASTATRRDGKVYLNGTKTFITNAAYCPYILFVTRDLDNPNPYAGMTMWFVDASAPGITMSPMQKIGNKSAPICEVYFDNVEVEESDIFGKENNGFMQLVKNFELERISIANQSLGQAEYCYLTALEYAVTREQFGKPISSFQLIQDKLAEMRVKIDNMRFQVLQAAWMKDNGKSTQVESGLAKLYNAREAFEVCDMAIQILGGLGYTEESPVGRVWLDARMNRIGGGTDEIIIKSVGKELAKAEAKRLNRR</sequence>
<dbReference type="KEGG" id="ahat:ADCFC_16330"/>
<dbReference type="FunFam" id="2.40.110.10:FF:000002">
    <property type="entry name" value="Acyl-CoA dehydrogenase fadE12"/>
    <property type="match status" value="1"/>
</dbReference>
<gene>
    <name evidence="10" type="ORF">ADCFC_15110</name>
</gene>
<dbReference type="RefSeq" id="WP_157012797.1">
    <property type="nucleotide sequence ID" value="NZ_AP022829.1"/>
</dbReference>
<feature type="domain" description="Acyl-CoA oxidase/dehydrogenase middle" evidence="8">
    <location>
        <begin position="121"/>
        <end position="215"/>
    </location>
</feature>
<evidence type="ECO:0000256" key="3">
    <source>
        <dbReference type="ARBA" id="ARBA00022630"/>
    </source>
</evidence>
<dbReference type="Proteomes" id="UP000501727">
    <property type="component" value="Chromosome"/>
</dbReference>
<dbReference type="Gene3D" id="1.10.540.10">
    <property type="entry name" value="Acyl-CoA dehydrogenase/oxidase, N-terminal domain"/>
    <property type="match status" value="1"/>
</dbReference>
<evidence type="ECO:0000313" key="10">
    <source>
        <dbReference type="EMBL" id="BCA89014.1"/>
    </source>
</evidence>
<dbReference type="Gene3D" id="1.20.140.10">
    <property type="entry name" value="Butyryl-CoA Dehydrogenase, subunit A, domain 3"/>
    <property type="match status" value="1"/>
</dbReference>
<organism evidence="10 11">
    <name type="scientific">Adlercreutzia hattorii</name>
    <dbReference type="NCBI Taxonomy" id="2707299"/>
    <lineage>
        <taxon>Bacteria</taxon>
        <taxon>Bacillati</taxon>
        <taxon>Actinomycetota</taxon>
        <taxon>Coriobacteriia</taxon>
        <taxon>Eggerthellales</taxon>
        <taxon>Eggerthellaceae</taxon>
        <taxon>Adlercreutzia</taxon>
    </lineage>
</organism>
<comment type="cofactor">
    <cofactor evidence="1 6">
        <name>FAD</name>
        <dbReference type="ChEBI" id="CHEBI:57692"/>
    </cofactor>
</comment>
<dbReference type="GO" id="GO:0050660">
    <property type="term" value="F:flavin adenine dinucleotide binding"/>
    <property type="evidence" value="ECO:0007669"/>
    <property type="project" value="InterPro"/>
</dbReference>
<keyword evidence="5 6" id="KW-0560">Oxidoreductase</keyword>
<dbReference type="InterPro" id="IPR006091">
    <property type="entry name" value="Acyl-CoA_Oxase/DH_mid-dom"/>
</dbReference>
<dbReference type="InterPro" id="IPR006089">
    <property type="entry name" value="Acyl-CoA_DH_CS"/>
</dbReference>
<dbReference type="GO" id="GO:0003995">
    <property type="term" value="F:acyl-CoA dehydrogenase activity"/>
    <property type="evidence" value="ECO:0007669"/>
    <property type="project" value="InterPro"/>
</dbReference>
<feature type="domain" description="Acyl-CoA dehydrogenase/oxidase C-terminal" evidence="7">
    <location>
        <begin position="227"/>
        <end position="375"/>
    </location>
</feature>
<evidence type="ECO:0000256" key="6">
    <source>
        <dbReference type="RuleBase" id="RU362125"/>
    </source>
</evidence>
<evidence type="ECO:0000259" key="9">
    <source>
        <dbReference type="Pfam" id="PF02771"/>
    </source>
</evidence>
<dbReference type="EMBL" id="AP022829">
    <property type="protein sequence ID" value="BCA89014.1"/>
    <property type="molecule type" value="Genomic_DNA"/>
</dbReference>
<dbReference type="PROSITE" id="PS00073">
    <property type="entry name" value="ACYL_COA_DH_2"/>
    <property type="match status" value="1"/>
</dbReference>
<dbReference type="SUPFAM" id="SSF56645">
    <property type="entry name" value="Acyl-CoA dehydrogenase NM domain-like"/>
    <property type="match status" value="1"/>
</dbReference>